<comment type="caution">
    <text evidence="3">The sequence shown here is derived from an EMBL/GenBank/DDBJ whole genome shotgun (WGS) entry which is preliminary data.</text>
</comment>
<gene>
    <name evidence="3" type="ORF">JK386_05325</name>
</gene>
<dbReference type="InterPro" id="IPR002656">
    <property type="entry name" value="Acyl_transf_3_dom"/>
</dbReference>
<evidence type="ECO:0000313" key="3">
    <source>
        <dbReference type="EMBL" id="MBM9459316.1"/>
    </source>
</evidence>
<protein>
    <submittedName>
        <fullName evidence="3">Acyltransferase family protein</fullName>
    </submittedName>
</protein>
<dbReference type="GO" id="GO:0016747">
    <property type="term" value="F:acyltransferase activity, transferring groups other than amino-acyl groups"/>
    <property type="evidence" value="ECO:0007669"/>
    <property type="project" value="InterPro"/>
</dbReference>
<dbReference type="Pfam" id="PF01757">
    <property type="entry name" value="Acyl_transf_3"/>
    <property type="match status" value="1"/>
</dbReference>
<feature type="transmembrane region" description="Helical" evidence="1">
    <location>
        <begin position="182"/>
        <end position="201"/>
    </location>
</feature>
<keyword evidence="1" id="KW-0472">Membrane</keyword>
<keyword evidence="1" id="KW-0812">Transmembrane</keyword>
<keyword evidence="1" id="KW-1133">Transmembrane helix</keyword>
<dbReference type="InterPro" id="IPR052734">
    <property type="entry name" value="Nod_factor_acetyltransferase"/>
</dbReference>
<keyword evidence="3" id="KW-0808">Transferase</keyword>
<feature type="transmembrane region" description="Helical" evidence="1">
    <location>
        <begin position="287"/>
        <end position="307"/>
    </location>
</feature>
<sequence>MASRDPWLDNAKAGLVLLVVVGHAWEMLPLDGPAGHLYDFLYLWHMPAFVFLSGYLSRSFAYDSRRMWQLVSTLLVPYLLFEGLLGWFRLQLGDEELQDLWLDPHFPMWYLLALVVWRLATPVLRPLPGAALVAVGLCLASGFLADDWARWLDLPRLLGFLPFFVLGLKTTPETLQRLRGRVPVLLGLAAGAVVAVVAVNLEHWSERAHLYYRTYDAMETSETGSMLVRLVMIGVGLLGTYAWLTLVPRVDGWFTRMGAATMVVYLFHGFAVKWLDYSELMTRLEGRPWLGMVVATAFGAGLALLLGSPPVRRLLGHVVDPFATAQKKVDEAVALTAVVAEAEAGPLHPVPDVARQAAAGR</sequence>
<reference evidence="3" key="1">
    <citation type="submission" date="2021-01" db="EMBL/GenBank/DDBJ databases">
        <title>Novel species in genus Nocardioides.</title>
        <authorList>
            <person name="Zhang G."/>
        </authorList>
    </citation>
    <scope>NUCLEOTIDE SEQUENCE</scope>
    <source>
        <strain evidence="3">Zg-536</strain>
    </source>
</reference>
<dbReference type="RefSeq" id="WP_205290620.1">
    <property type="nucleotide sequence ID" value="NZ_CP074406.1"/>
</dbReference>
<feature type="transmembrane region" description="Helical" evidence="1">
    <location>
        <begin position="100"/>
        <end position="120"/>
    </location>
</feature>
<evidence type="ECO:0000313" key="4">
    <source>
        <dbReference type="Proteomes" id="UP000663791"/>
    </source>
</evidence>
<dbReference type="EMBL" id="JAERTX010000004">
    <property type="protein sequence ID" value="MBM9459316.1"/>
    <property type="molecule type" value="Genomic_DNA"/>
</dbReference>
<evidence type="ECO:0000256" key="1">
    <source>
        <dbReference type="SAM" id="Phobius"/>
    </source>
</evidence>
<keyword evidence="3" id="KW-0012">Acyltransferase</keyword>
<organism evidence="3 4">
    <name type="scientific">Nocardioides faecalis</name>
    <dbReference type="NCBI Taxonomy" id="2803858"/>
    <lineage>
        <taxon>Bacteria</taxon>
        <taxon>Bacillati</taxon>
        <taxon>Actinomycetota</taxon>
        <taxon>Actinomycetes</taxon>
        <taxon>Propionibacteriales</taxon>
        <taxon>Nocardioidaceae</taxon>
        <taxon>Nocardioides</taxon>
    </lineage>
</organism>
<feature type="transmembrane region" description="Helical" evidence="1">
    <location>
        <begin position="68"/>
        <end position="88"/>
    </location>
</feature>
<dbReference type="Proteomes" id="UP000663791">
    <property type="component" value="Unassembled WGS sequence"/>
</dbReference>
<dbReference type="PANTHER" id="PTHR37312:SF1">
    <property type="entry name" value="MEMBRANE-BOUND ACYLTRANSFERASE YKRP-RELATED"/>
    <property type="match status" value="1"/>
</dbReference>
<name>A0A938XZX5_9ACTN</name>
<feature type="domain" description="Acyltransferase 3" evidence="2">
    <location>
        <begin position="6"/>
        <end position="306"/>
    </location>
</feature>
<feature type="transmembrane region" description="Helical" evidence="1">
    <location>
        <begin position="226"/>
        <end position="246"/>
    </location>
</feature>
<accession>A0A938XZX5</accession>
<feature type="transmembrane region" description="Helical" evidence="1">
    <location>
        <begin position="253"/>
        <end position="275"/>
    </location>
</feature>
<feature type="transmembrane region" description="Helical" evidence="1">
    <location>
        <begin position="127"/>
        <end position="145"/>
    </location>
</feature>
<dbReference type="AlphaFoldDB" id="A0A938XZX5"/>
<feature type="transmembrane region" description="Helical" evidence="1">
    <location>
        <begin position="40"/>
        <end position="56"/>
    </location>
</feature>
<proteinExistence type="predicted"/>
<evidence type="ECO:0000259" key="2">
    <source>
        <dbReference type="Pfam" id="PF01757"/>
    </source>
</evidence>
<dbReference type="PANTHER" id="PTHR37312">
    <property type="entry name" value="MEMBRANE-BOUND ACYLTRANSFERASE YKRP-RELATED"/>
    <property type="match status" value="1"/>
</dbReference>
<keyword evidence="4" id="KW-1185">Reference proteome</keyword>